<dbReference type="PANTHER" id="PTHR12475">
    <property type="match status" value="1"/>
</dbReference>
<dbReference type="Gene3D" id="3.10.129.10">
    <property type="entry name" value="Hotdog Thioesterase"/>
    <property type="match status" value="1"/>
</dbReference>
<evidence type="ECO:0000313" key="2">
    <source>
        <dbReference type="Proteomes" id="UP000035860"/>
    </source>
</evidence>
<dbReference type="AlphaFoldDB" id="A0A066UNM3"/>
<dbReference type="Pfam" id="PF13279">
    <property type="entry name" value="4HBT_2"/>
    <property type="match status" value="1"/>
</dbReference>
<dbReference type="InterPro" id="IPR029069">
    <property type="entry name" value="HotDog_dom_sf"/>
</dbReference>
<protein>
    <recommendedName>
        <fullName evidence="3">Thioesterase superfamily protein</fullName>
    </recommendedName>
</protein>
<gene>
    <name evidence="1" type="ORF">MBO_00995</name>
</gene>
<dbReference type="CDD" id="cd00586">
    <property type="entry name" value="4HBT"/>
    <property type="match status" value="1"/>
</dbReference>
<name>A0A066UNM3_9GAMM</name>
<accession>A0A066UNM3</accession>
<dbReference type="OrthoDB" id="3727779at2"/>
<reference evidence="1 2" key="1">
    <citation type="journal article" date="2014" name="Genome Announc.">
        <title>Draft Genome Sequence of Moraxella bovoculi Strain 237T (ATCC BAA-1259T) Isolated from a Calf with Infectious Bovine Keratoconjunctivitis.</title>
        <authorList>
            <person name="Calcutt M.J."/>
            <person name="Foecking M.F."/>
            <person name="Martin N.T."/>
            <person name="Mhlanga-Mutangadura T."/>
            <person name="Reilly T.J."/>
        </authorList>
    </citation>
    <scope>NUCLEOTIDE SEQUENCE [LARGE SCALE GENOMIC DNA]</scope>
    <source>
        <strain evidence="1 2">237</strain>
    </source>
</reference>
<keyword evidence="2" id="KW-1185">Reference proteome</keyword>
<dbReference type="EMBL" id="AOMT01000005">
    <property type="protein sequence ID" value="KDN25729.1"/>
    <property type="molecule type" value="Genomic_DNA"/>
</dbReference>
<evidence type="ECO:0000313" key="1">
    <source>
        <dbReference type="EMBL" id="KDN25729.1"/>
    </source>
</evidence>
<comment type="caution">
    <text evidence="1">The sequence shown here is derived from an EMBL/GenBank/DDBJ whole genome shotgun (WGS) entry which is preliminary data.</text>
</comment>
<evidence type="ECO:0008006" key="3">
    <source>
        <dbReference type="Google" id="ProtNLM"/>
    </source>
</evidence>
<dbReference type="Proteomes" id="UP000035860">
    <property type="component" value="Unassembled WGS sequence"/>
</dbReference>
<organism evidence="1 2">
    <name type="scientific">Moraxella bovoculi 237</name>
    <dbReference type="NCBI Taxonomy" id="743974"/>
    <lineage>
        <taxon>Bacteria</taxon>
        <taxon>Pseudomonadati</taxon>
        <taxon>Pseudomonadota</taxon>
        <taxon>Gammaproteobacteria</taxon>
        <taxon>Moraxellales</taxon>
        <taxon>Moraxellaceae</taxon>
        <taxon>Moraxella</taxon>
    </lineage>
</organism>
<dbReference type="SUPFAM" id="SSF54637">
    <property type="entry name" value="Thioesterase/thiol ester dehydrase-isomerase"/>
    <property type="match status" value="1"/>
</dbReference>
<sequence length="181" mass="20946">MYPFLRLAKTIVKSSIDFKQGDTLNLTDTSEYHFKARLNDIDNFLEMNNGRIFTLFDLGRTDFAIRTGLGKKLIQNRWGLVVAGSTIQYRKRIRAFDDVIMKTRLCAVDERWFYIEQTMWVKGKCTCHALLRTAVTNIKTGKTIDTKTVLSALNLSDINMPPDEWVQSWVNADKLRPYPSE</sequence>
<dbReference type="eggNOG" id="COG0824">
    <property type="taxonomic scope" value="Bacteria"/>
</dbReference>
<proteinExistence type="predicted"/>
<dbReference type="GeneID" id="301975213"/>
<dbReference type="PANTHER" id="PTHR12475:SF4">
    <property type="entry name" value="PROTEIN THEM6"/>
    <property type="match status" value="1"/>
</dbReference>
<dbReference type="RefSeq" id="WP_036362142.1">
    <property type="nucleotide sequence ID" value="NZ_AOMT01000005.1"/>
</dbReference>
<dbReference type="InterPro" id="IPR051490">
    <property type="entry name" value="THEM6_lcsJ_thioesterase"/>
</dbReference>